<dbReference type="GO" id="GO:0008270">
    <property type="term" value="F:zinc ion binding"/>
    <property type="evidence" value="ECO:0007669"/>
    <property type="project" value="InterPro"/>
</dbReference>
<comment type="similarity">
    <text evidence="2 7">Belongs to the zinc-containing alcohol dehydrogenase family.</text>
</comment>
<dbReference type="InterPro" id="IPR011032">
    <property type="entry name" value="GroES-like_sf"/>
</dbReference>
<evidence type="ECO:0000256" key="4">
    <source>
        <dbReference type="ARBA" id="ARBA00022833"/>
    </source>
</evidence>
<accession>A0A015IPE6</accession>
<proteinExistence type="inferred from homology"/>
<keyword evidence="5" id="KW-0560">Oxidoreductase</keyword>
<evidence type="ECO:0000256" key="7">
    <source>
        <dbReference type="RuleBase" id="RU361277"/>
    </source>
</evidence>
<dbReference type="InterPro" id="IPR020843">
    <property type="entry name" value="ER"/>
</dbReference>
<sequence length="380" mass="41616">MLIILELVHFTLYSHGIMPENSNISWVLKRIGDIQAENRPRPSPKPNEVEIAVKVTGICGSDVHYWVQGHIGDFIVKEPMVLGHESSGIVTNIGRDCKILKVGDQVAIEPGIPCYICHFCKNGQYNLCKDMKFAATPPINGTLCQYYCCPEDFCVKLPDNFPSLEEAALIEPLSVGIHSCKLADLRAGQTVIIFGAGPVGLLAGAAAKASGAVKITMVDINQSRLDFAKNYVANEVVLAEREIPQGLSSVNFAKRFSQKLLESGVEQADVILECSGVETCIQTGIYMTKSKGTFVQVGMGMEVVPIPIADIGVREIKFMGSFRYCNTYKQAVQLVSAGFINLKPLITHRFKFQDAVKAFETVKERKDNVIKALILGTDTN</sequence>
<dbReference type="PANTHER" id="PTHR43161:SF9">
    <property type="entry name" value="SORBITOL DEHYDROGENASE"/>
    <property type="match status" value="1"/>
</dbReference>
<feature type="chain" id="PRO_5001474223" evidence="8">
    <location>
        <begin position="17"/>
        <end position="380"/>
    </location>
</feature>
<dbReference type="InterPro" id="IPR045306">
    <property type="entry name" value="SDH-like"/>
</dbReference>
<protein>
    <submittedName>
        <fullName evidence="10">L-iditol 2-dehydrogenase SOR1</fullName>
    </submittedName>
</protein>
<dbReference type="FunFam" id="3.40.50.720:FF:000068">
    <property type="entry name" value="Sorbitol dehydrogenase"/>
    <property type="match status" value="1"/>
</dbReference>
<keyword evidence="8" id="KW-0732">Signal</keyword>
<dbReference type="EMBL" id="JEMT01027857">
    <property type="protein sequence ID" value="EXX56105.1"/>
    <property type="molecule type" value="Genomic_DNA"/>
</dbReference>
<dbReference type="HOGENOM" id="CLU_026673_11_5_1"/>
<dbReference type="Pfam" id="PF08240">
    <property type="entry name" value="ADH_N"/>
    <property type="match status" value="1"/>
</dbReference>
<gene>
    <name evidence="10" type="ORF">RirG_219420</name>
</gene>
<dbReference type="InterPro" id="IPR002328">
    <property type="entry name" value="ADH_Zn_CS"/>
</dbReference>
<evidence type="ECO:0000256" key="2">
    <source>
        <dbReference type="ARBA" id="ARBA00008072"/>
    </source>
</evidence>
<dbReference type="Gene3D" id="3.90.180.10">
    <property type="entry name" value="Medium-chain alcohol dehydrogenases, catalytic domain"/>
    <property type="match status" value="1"/>
</dbReference>
<evidence type="ECO:0000256" key="3">
    <source>
        <dbReference type="ARBA" id="ARBA00022723"/>
    </source>
</evidence>
<keyword evidence="3 7" id="KW-0479">Metal-binding</keyword>
<dbReference type="AlphaFoldDB" id="A0A015IPE6"/>
<reference evidence="10 11" key="1">
    <citation type="submission" date="2014-02" db="EMBL/GenBank/DDBJ databases">
        <title>Single nucleus genome sequencing reveals high similarity among nuclei of an endomycorrhizal fungus.</title>
        <authorList>
            <person name="Lin K."/>
            <person name="Geurts R."/>
            <person name="Zhang Z."/>
            <person name="Limpens E."/>
            <person name="Saunders D.G."/>
            <person name="Mu D."/>
            <person name="Pang E."/>
            <person name="Cao H."/>
            <person name="Cha H."/>
            <person name="Lin T."/>
            <person name="Zhou Q."/>
            <person name="Shang Y."/>
            <person name="Li Y."/>
            <person name="Ivanov S."/>
            <person name="Sharma T."/>
            <person name="Velzen R.V."/>
            <person name="Ruijter N.D."/>
            <person name="Aanen D.K."/>
            <person name="Win J."/>
            <person name="Kamoun S."/>
            <person name="Bisseling T."/>
            <person name="Huang S."/>
        </authorList>
    </citation>
    <scope>NUCLEOTIDE SEQUENCE [LARGE SCALE GENOMIC DNA]</scope>
    <source>
        <strain evidence="11">DAOM197198w</strain>
    </source>
</reference>
<evidence type="ECO:0000256" key="8">
    <source>
        <dbReference type="SAM" id="SignalP"/>
    </source>
</evidence>
<dbReference type="SUPFAM" id="SSF51735">
    <property type="entry name" value="NAD(P)-binding Rossmann-fold domains"/>
    <property type="match status" value="1"/>
</dbReference>
<feature type="signal peptide" evidence="8">
    <location>
        <begin position="1"/>
        <end position="16"/>
    </location>
</feature>
<dbReference type="Gene3D" id="3.40.50.720">
    <property type="entry name" value="NAD(P)-binding Rossmann-like Domain"/>
    <property type="match status" value="1"/>
</dbReference>
<comment type="caution">
    <text evidence="10">The sequence shown here is derived from an EMBL/GenBank/DDBJ whole genome shotgun (WGS) entry which is preliminary data.</text>
</comment>
<evidence type="ECO:0000256" key="5">
    <source>
        <dbReference type="ARBA" id="ARBA00023002"/>
    </source>
</evidence>
<dbReference type="GO" id="GO:0006062">
    <property type="term" value="P:sorbitol catabolic process"/>
    <property type="evidence" value="ECO:0007669"/>
    <property type="project" value="TreeGrafter"/>
</dbReference>
<evidence type="ECO:0000259" key="9">
    <source>
        <dbReference type="SMART" id="SM00829"/>
    </source>
</evidence>
<dbReference type="SMR" id="A0A015IPE6"/>
<dbReference type="Pfam" id="PF00107">
    <property type="entry name" value="ADH_zinc_N"/>
    <property type="match status" value="1"/>
</dbReference>
<dbReference type="STRING" id="1432141.A0A015IPE6"/>
<organism evidence="10 11">
    <name type="scientific">Rhizophagus irregularis (strain DAOM 197198w)</name>
    <name type="common">Glomus intraradices</name>
    <dbReference type="NCBI Taxonomy" id="1432141"/>
    <lineage>
        <taxon>Eukaryota</taxon>
        <taxon>Fungi</taxon>
        <taxon>Fungi incertae sedis</taxon>
        <taxon>Mucoromycota</taxon>
        <taxon>Glomeromycotina</taxon>
        <taxon>Glomeromycetes</taxon>
        <taxon>Glomerales</taxon>
        <taxon>Glomeraceae</taxon>
        <taxon>Rhizophagus</taxon>
    </lineage>
</organism>
<evidence type="ECO:0000256" key="6">
    <source>
        <dbReference type="ARBA" id="ARBA00023027"/>
    </source>
</evidence>
<keyword evidence="4 7" id="KW-0862">Zinc</keyword>
<dbReference type="InterPro" id="IPR013154">
    <property type="entry name" value="ADH-like_N"/>
</dbReference>
<dbReference type="OrthoDB" id="2148442at2759"/>
<comment type="cofactor">
    <cofactor evidence="1 7">
        <name>Zn(2+)</name>
        <dbReference type="ChEBI" id="CHEBI:29105"/>
    </cofactor>
</comment>
<dbReference type="CDD" id="cd05285">
    <property type="entry name" value="sorbitol_DH"/>
    <property type="match status" value="1"/>
</dbReference>
<dbReference type="Proteomes" id="UP000022910">
    <property type="component" value="Unassembled WGS sequence"/>
</dbReference>
<evidence type="ECO:0000256" key="1">
    <source>
        <dbReference type="ARBA" id="ARBA00001947"/>
    </source>
</evidence>
<dbReference type="SMART" id="SM00829">
    <property type="entry name" value="PKS_ER"/>
    <property type="match status" value="1"/>
</dbReference>
<dbReference type="InterPro" id="IPR013149">
    <property type="entry name" value="ADH-like_C"/>
</dbReference>
<dbReference type="GO" id="GO:0003939">
    <property type="term" value="F:L-iditol 2-dehydrogenase (NAD+) activity"/>
    <property type="evidence" value="ECO:0007669"/>
    <property type="project" value="TreeGrafter"/>
</dbReference>
<dbReference type="PANTHER" id="PTHR43161">
    <property type="entry name" value="SORBITOL DEHYDROGENASE"/>
    <property type="match status" value="1"/>
</dbReference>
<dbReference type="OMA" id="FETWYAM"/>
<feature type="domain" description="Enoyl reductase (ER)" evidence="9">
    <location>
        <begin position="29"/>
        <end position="370"/>
    </location>
</feature>
<name>A0A015IPE6_RHIIW</name>
<keyword evidence="11" id="KW-1185">Reference proteome</keyword>
<dbReference type="SUPFAM" id="SSF50129">
    <property type="entry name" value="GroES-like"/>
    <property type="match status" value="1"/>
</dbReference>
<evidence type="ECO:0000313" key="10">
    <source>
        <dbReference type="EMBL" id="EXX56105.1"/>
    </source>
</evidence>
<evidence type="ECO:0000313" key="11">
    <source>
        <dbReference type="Proteomes" id="UP000022910"/>
    </source>
</evidence>
<dbReference type="InterPro" id="IPR036291">
    <property type="entry name" value="NAD(P)-bd_dom_sf"/>
</dbReference>
<dbReference type="PROSITE" id="PS00059">
    <property type="entry name" value="ADH_ZINC"/>
    <property type="match status" value="1"/>
</dbReference>
<keyword evidence="6" id="KW-0520">NAD</keyword>